<dbReference type="Gene3D" id="3.30.70.100">
    <property type="match status" value="1"/>
</dbReference>
<dbReference type="GO" id="GO:0005524">
    <property type="term" value="F:ATP binding"/>
    <property type="evidence" value="ECO:0007669"/>
    <property type="project" value="UniProtKB-KW"/>
</dbReference>
<dbReference type="Proteomes" id="UP000218899">
    <property type="component" value="Chromosome"/>
</dbReference>
<keyword evidence="1" id="KW-0067">ATP-binding</keyword>
<organism evidence="1 2">
    <name type="scientific">Sulfurifustis variabilis</name>
    <dbReference type="NCBI Taxonomy" id="1675686"/>
    <lineage>
        <taxon>Bacteria</taxon>
        <taxon>Pseudomonadati</taxon>
        <taxon>Pseudomonadota</taxon>
        <taxon>Gammaproteobacteria</taxon>
        <taxon>Acidiferrobacterales</taxon>
        <taxon>Acidiferrobacteraceae</taxon>
        <taxon>Sulfurifustis</taxon>
    </lineage>
</organism>
<protein>
    <submittedName>
        <fullName evidence="1">ATP-binding protein</fullName>
    </submittedName>
</protein>
<keyword evidence="2" id="KW-1185">Reference proteome</keyword>
<proteinExistence type="predicted"/>
<evidence type="ECO:0000313" key="2">
    <source>
        <dbReference type="Proteomes" id="UP000218899"/>
    </source>
</evidence>
<keyword evidence="1" id="KW-0547">Nucleotide-binding</keyword>
<dbReference type="GO" id="GO:0046872">
    <property type="term" value="F:metal ion binding"/>
    <property type="evidence" value="ECO:0007669"/>
    <property type="project" value="InterPro"/>
</dbReference>
<dbReference type="EMBL" id="AP014936">
    <property type="protein sequence ID" value="BAU49735.1"/>
    <property type="molecule type" value="Genomic_DNA"/>
</dbReference>
<gene>
    <name evidence="1" type="ORF">SVA_3187</name>
</gene>
<name>A0A1C7AEX0_9GAMM</name>
<dbReference type="OrthoDB" id="5771502at2"/>
<reference evidence="1 2" key="1">
    <citation type="submission" date="2015-08" db="EMBL/GenBank/DDBJ databases">
        <title>Complete genome sequence of Sulfurifustis variabilis.</title>
        <authorList>
            <person name="Miura A."/>
            <person name="Kojima H."/>
            <person name="Fukui M."/>
        </authorList>
    </citation>
    <scope>NUCLEOTIDE SEQUENCE [LARGE SCALE GENOMIC DNA]</scope>
    <source>
        <strain evidence="2">skN76</strain>
    </source>
</reference>
<dbReference type="AlphaFoldDB" id="A0A1C7AEX0"/>
<evidence type="ECO:0000313" key="1">
    <source>
        <dbReference type="EMBL" id="BAU49735.1"/>
    </source>
</evidence>
<dbReference type="RefSeq" id="WP_096462103.1">
    <property type="nucleotide sequence ID" value="NZ_AP014936.1"/>
</dbReference>
<dbReference type="InterPro" id="IPR036163">
    <property type="entry name" value="HMA_dom_sf"/>
</dbReference>
<sequence length="77" mass="8615">MGTKMVDVMLHIDENITHNDREELRDRVLAREGVMAAAYHDDKPHLLVVEYDPDVVSARAILEIVKGIGVHAELIGL</sequence>
<dbReference type="SUPFAM" id="SSF55008">
    <property type="entry name" value="HMA, heavy metal-associated domain"/>
    <property type="match status" value="1"/>
</dbReference>
<accession>A0A1C7AEX0</accession>
<dbReference type="KEGG" id="sva:SVA_3187"/>